<dbReference type="Proteomes" id="UP000053961">
    <property type="component" value="Unassembled WGS sequence"/>
</dbReference>
<evidence type="ECO:0000313" key="3">
    <source>
        <dbReference type="EMBL" id="KUK45148.1"/>
    </source>
</evidence>
<sequence>MIVADNKGLWLLFVLLLVNSYFIYDLNEQISELSRDIARPVDLPISDRNGQQNFSFTIAERSIPIVAVAGDDTGVMGQLNLRLIPGNNDILINTNPFLEPDIQYAIKKAVTYAESRDPSYKFDKDFVFNFNFSSPRADLVGGESAGAAAAILTTAALEGKDLKDDAVITGTINEDGSVGRIGGVLEKTKAVSASGYKNFLIPMGQSDITYYERQIQRRPIDSGIDVLISEYVPKTLDLSETAKDELGLNIIEVSDVEEALPYFIED</sequence>
<dbReference type="InterPro" id="IPR008269">
    <property type="entry name" value="Lon_proteolytic"/>
</dbReference>
<name>A0A117MD21_9EURY</name>
<evidence type="ECO:0000256" key="1">
    <source>
        <dbReference type="ARBA" id="ARBA00004127"/>
    </source>
</evidence>
<reference evidence="4" key="1">
    <citation type="journal article" date="2015" name="MBio">
        <title>Genome-resolved metagenomic analysis reveals roles for candidate phyla and other microbial community members in biogeochemical transformations in oil reservoirs.</title>
        <authorList>
            <person name="Hu P."/>
            <person name="Tom L."/>
            <person name="Singh A."/>
            <person name="Thomas B.C."/>
            <person name="Baker B.J."/>
            <person name="Piceno Y.M."/>
            <person name="Andersen G.L."/>
            <person name="Banfield J.F."/>
        </authorList>
    </citation>
    <scope>NUCLEOTIDE SEQUENCE [LARGE SCALE GENOMIC DNA]</scope>
    <source>
        <strain evidence="4">56_747</strain>
    </source>
</reference>
<protein>
    <recommendedName>
        <fullName evidence="2">Lon proteolytic domain-containing protein</fullName>
    </recommendedName>
</protein>
<comment type="caution">
    <text evidence="4">The sequence shown here is derived from an EMBL/GenBank/DDBJ whole genome shotgun (WGS) entry which is preliminary data.</text>
</comment>
<dbReference type="Gene3D" id="3.30.230.10">
    <property type="match status" value="1"/>
</dbReference>
<evidence type="ECO:0000313" key="5">
    <source>
        <dbReference type="Proteomes" id="UP000053961"/>
    </source>
</evidence>
<dbReference type="SUPFAM" id="SSF54211">
    <property type="entry name" value="Ribosomal protein S5 domain 2-like"/>
    <property type="match status" value="1"/>
</dbReference>
<dbReference type="GO" id="GO:0012505">
    <property type="term" value="C:endomembrane system"/>
    <property type="evidence" value="ECO:0007669"/>
    <property type="project" value="UniProtKB-SubCell"/>
</dbReference>
<dbReference type="GO" id="GO:0004252">
    <property type="term" value="F:serine-type endopeptidase activity"/>
    <property type="evidence" value="ECO:0007669"/>
    <property type="project" value="InterPro"/>
</dbReference>
<dbReference type="AlphaFoldDB" id="A0A117MD21"/>
<evidence type="ECO:0000313" key="4">
    <source>
        <dbReference type="EMBL" id="KUK97375.1"/>
    </source>
</evidence>
<evidence type="ECO:0000313" key="6">
    <source>
        <dbReference type="Proteomes" id="UP000057043"/>
    </source>
</evidence>
<accession>A0A117MD21</accession>
<dbReference type="GO" id="GO:0006508">
    <property type="term" value="P:proteolysis"/>
    <property type="evidence" value="ECO:0007669"/>
    <property type="project" value="InterPro"/>
</dbReference>
<proteinExistence type="predicted"/>
<gene>
    <name evidence="3" type="ORF">XD72_0552</name>
    <name evidence="4" type="ORF">XE07_0205</name>
</gene>
<organism evidence="4 5">
    <name type="scientific">Methanothrix harundinacea</name>
    <dbReference type="NCBI Taxonomy" id="301375"/>
    <lineage>
        <taxon>Archaea</taxon>
        <taxon>Methanobacteriati</taxon>
        <taxon>Methanobacteriota</taxon>
        <taxon>Stenosarchaea group</taxon>
        <taxon>Methanomicrobia</taxon>
        <taxon>Methanotrichales</taxon>
        <taxon>Methanotrichaceae</taxon>
        <taxon>Methanothrix</taxon>
    </lineage>
</organism>
<dbReference type="GO" id="GO:0004176">
    <property type="term" value="F:ATP-dependent peptidase activity"/>
    <property type="evidence" value="ECO:0007669"/>
    <property type="project" value="InterPro"/>
</dbReference>
<feature type="domain" description="Lon proteolytic" evidence="2">
    <location>
        <begin position="105"/>
        <end position="204"/>
    </location>
</feature>
<reference evidence="5 6" key="2">
    <citation type="journal article" date="2015" name="MBio">
        <title>Genome-Resolved Metagenomic Analysis Reveals Roles for Candidate Phyla and Other Microbial Community Members in Biogeochemical Transformations in Oil Reservoirs.</title>
        <authorList>
            <person name="Hu P."/>
            <person name="Tom L."/>
            <person name="Singh A."/>
            <person name="Thomas B.C."/>
            <person name="Baker B.J."/>
            <person name="Piceno Y.M."/>
            <person name="Andersen G.L."/>
            <person name="Banfield J.F."/>
        </authorList>
    </citation>
    <scope>NUCLEOTIDE SEQUENCE [LARGE SCALE GENOMIC DNA]</scope>
    <source>
        <strain evidence="3">57_489</strain>
    </source>
</reference>
<comment type="subcellular location">
    <subcellularLocation>
        <location evidence="1">Endomembrane system</location>
        <topology evidence="1">Multi-pass membrane protein</topology>
    </subcellularLocation>
</comment>
<dbReference type="InterPro" id="IPR020568">
    <property type="entry name" value="Ribosomal_Su5_D2-typ_SF"/>
</dbReference>
<dbReference type="Pfam" id="PF05362">
    <property type="entry name" value="Lon_C"/>
    <property type="match status" value="1"/>
</dbReference>
<dbReference type="PATRIC" id="fig|301375.6.peg.1755"/>
<dbReference type="InterPro" id="IPR014721">
    <property type="entry name" value="Ribsml_uS5_D2-typ_fold_subgr"/>
</dbReference>
<dbReference type="EMBL" id="LGHB01000002">
    <property type="protein sequence ID" value="KUK97375.1"/>
    <property type="molecule type" value="Genomic_DNA"/>
</dbReference>
<dbReference type="EMBL" id="LGFT01000008">
    <property type="protein sequence ID" value="KUK45148.1"/>
    <property type="molecule type" value="Genomic_DNA"/>
</dbReference>
<evidence type="ECO:0000259" key="2">
    <source>
        <dbReference type="Pfam" id="PF05362"/>
    </source>
</evidence>
<dbReference type="Proteomes" id="UP000057043">
    <property type="component" value="Unassembled WGS sequence"/>
</dbReference>